<dbReference type="GeneID" id="25390511"/>
<dbReference type="PROSITE" id="PS51118">
    <property type="entry name" value="HTH_HXLR"/>
    <property type="match status" value="1"/>
</dbReference>
<name>B1M4X3_METRJ</name>
<dbReference type="GO" id="GO:0003677">
    <property type="term" value="F:DNA binding"/>
    <property type="evidence" value="ECO:0007669"/>
    <property type="project" value="UniProtKB-KW"/>
</dbReference>
<dbReference type="OrthoDB" id="9800350at2"/>
<evidence type="ECO:0000256" key="4">
    <source>
        <dbReference type="SAM" id="MobiDB-lite"/>
    </source>
</evidence>
<dbReference type="Gene3D" id="1.10.10.10">
    <property type="entry name" value="Winged helix-like DNA-binding domain superfamily/Winged helix DNA-binding domain"/>
    <property type="match status" value="1"/>
</dbReference>
<feature type="compositionally biased region" description="Basic and acidic residues" evidence="4">
    <location>
        <begin position="120"/>
        <end position="132"/>
    </location>
</feature>
<evidence type="ECO:0000256" key="1">
    <source>
        <dbReference type="ARBA" id="ARBA00023015"/>
    </source>
</evidence>
<keyword evidence="2" id="KW-0238">DNA-binding</keyword>
<organism evidence="6 7">
    <name type="scientific">Methylobacterium radiotolerans (strain ATCC 27329 / DSM 1819 / JCM 2831 / NBRC 15690 / NCIMB 10815 / 0-1)</name>
    <dbReference type="NCBI Taxonomy" id="426355"/>
    <lineage>
        <taxon>Bacteria</taxon>
        <taxon>Pseudomonadati</taxon>
        <taxon>Pseudomonadota</taxon>
        <taxon>Alphaproteobacteria</taxon>
        <taxon>Hyphomicrobiales</taxon>
        <taxon>Methylobacteriaceae</taxon>
        <taxon>Methylobacterium</taxon>
    </lineage>
</organism>
<feature type="region of interest" description="Disordered" evidence="4">
    <location>
        <begin position="120"/>
        <end position="154"/>
    </location>
</feature>
<dbReference type="RefSeq" id="WP_012321387.1">
    <property type="nucleotide sequence ID" value="NC_010505.1"/>
</dbReference>
<dbReference type="AlphaFoldDB" id="B1M4X3"/>
<dbReference type="PANTHER" id="PTHR33204">
    <property type="entry name" value="TRANSCRIPTIONAL REGULATOR, MARR FAMILY"/>
    <property type="match status" value="1"/>
</dbReference>
<feature type="region of interest" description="Disordered" evidence="4">
    <location>
        <begin position="1"/>
        <end position="20"/>
    </location>
</feature>
<evidence type="ECO:0000313" key="7">
    <source>
        <dbReference type="Proteomes" id="UP000006589"/>
    </source>
</evidence>
<evidence type="ECO:0000313" key="6">
    <source>
        <dbReference type="EMBL" id="ACB26434.1"/>
    </source>
</evidence>
<dbReference type="HOGENOM" id="CLU_1702223_0_0_5"/>
<dbReference type="InterPro" id="IPR036390">
    <property type="entry name" value="WH_DNA-bd_sf"/>
</dbReference>
<dbReference type="STRING" id="426355.Mrad2831_4468"/>
<reference evidence="6 7" key="1">
    <citation type="submission" date="2008-03" db="EMBL/GenBank/DDBJ databases">
        <title>Complete sequence of chromosome of Methylobacterium radiotolerans JCM 2831.</title>
        <authorList>
            <consortium name="US DOE Joint Genome Institute"/>
            <person name="Copeland A."/>
            <person name="Lucas S."/>
            <person name="Lapidus A."/>
            <person name="Glavina del Rio T."/>
            <person name="Dalin E."/>
            <person name="Tice H."/>
            <person name="Bruce D."/>
            <person name="Goodwin L."/>
            <person name="Pitluck S."/>
            <person name="Kiss H."/>
            <person name="Brettin T."/>
            <person name="Detter J.C."/>
            <person name="Han C."/>
            <person name="Kuske C.R."/>
            <person name="Schmutz J."/>
            <person name="Larimer F."/>
            <person name="Land M."/>
            <person name="Hauser L."/>
            <person name="Kyrpides N."/>
            <person name="Mikhailova N."/>
            <person name="Marx C.J."/>
            <person name="Richardson P."/>
        </authorList>
    </citation>
    <scope>NUCLEOTIDE SEQUENCE [LARGE SCALE GENOMIC DNA]</scope>
    <source>
        <strain evidence="7">ATCC 27329 / DSM 1819 / JCM 2831 / NBRC 15690 / NCIMB 10815 / 0-1</strain>
    </source>
</reference>
<dbReference type="InterPro" id="IPR002577">
    <property type="entry name" value="HTH_HxlR"/>
</dbReference>
<dbReference type="SUPFAM" id="SSF46785">
    <property type="entry name" value="Winged helix' DNA-binding domain"/>
    <property type="match status" value="1"/>
</dbReference>
<protein>
    <submittedName>
        <fullName evidence="6">Transcriptional regulator, HxlR family</fullName>
    </submittedName>
</protein>
<dbReference type="Pfam" id="PF01638">
    <property type="entry name" value="HxlR"/>
    <property type="match status" value="1"/>
</dbReference>
<dbReference type="EMBL" id="CP001001">
    <property type="protein sequence ID" value="ACB26434.1"/>
    <property type="molecule type" value="Genomic_DNA"/>
</dbReference>
<evidence type="ECO:0000256" key="3">
    <source>
        <dbReference type="ARBA" id="ARBA00023163"/>
    </source>
</evidence>
<keyword evidence="3" id="KW-0804">Transcription</keyword>
<gene>
    <name evidence="6" type="ordered locus">Mrad2831_4468</name>
</gene>
<dbReference type="eggNOG" id="COG1733">
    <property type="taxonomic scope" value="Bacteria"/>
</dbReference>
<evidence type="ECO:0000259" key="5">
    <source>
        <dbReference type="PROSITE" id="PS51118"/>
    </source>
</evidence>
<keyword evidence="1" id="KW-0805">Transcription regulation</keyword>
<dbReference type="Proteomes" id="UP000006589">
    <property type="component" value="Chromosome"/>
</dbReference>
<sequence length="154" mass="16965">MDVTEPGAGHGPESEKVSRVQSRIGATWSLPVIMLLRAQRFDELRRGIGTISQRRPTLTLRNRDRDGLVTRTVTPAIPPRVDDALAELGHALAGPVRVLGTRAFRHPDHIDAAQLRREARDGARGIGREPRPRRQARRAGVRCRAVGQSGIARP</sequence>
<proteinExistence type="predicted"/>
<accession>B1M4X3</accession>
<dbReference type="InterPro" id="IPR036388">
    <property type="entry name" value="WH-like_DNA-bd_sf"/>
</dbReference>
<evidence type="ECO:0000256" key="2">
    <source>
        <dbReference type="ARBA" id="ARBA00023125"/>
    </source>
</evidence>
<dbReference type="PANTHER" id="PTHR33204:SF39">
    <property type="entry name" value="TRANSCRIPTIONAL REGULATORY PROTEIN"/>
    <property type="match status" value="1"/>
</dbReference>
<dbReference type="KEGG" id="mrd:Mrad2831_4468"/>
<feature type="domain" description="HTH hxlR-type" evidence="5">
    <location>
        <begin position="11"/>
        <end position="111"/>
    </location>
</feature>